<dbReference type="KEGG" id="pmt:PMT_0967"/>
<dbReference type="HOGENOM" id="CLU_1041306_0_0_3"/>
<reference evidence="2 3" key="1">
    <citation type="journal article" date="2003" name="Nature">
        <title>Genome divergence in two Prochlorococcus ecotypes reflects oceanic niche differentiation.</title>
        <authorList>
            <person name="Rocap G."/>
            <person name="Larimer F.W."/>
            <person name="Lamerdin J.E."/>
            <person name="Malfatti S."/>
            <person name="Chain P."/>
            <person name="Ahlgren N.A."/>
            <person name="Arellano A."/>
            <person name="Coleman M."/>
            <person name="Hauser L."/>
            <person name="Hess W.R."/>
            <person name="Johnson Z.I."/>
            <person name="Land M.L."/>
            <person name="Lindell D."/>
            <person name="Post A.F."/>
            <person name="Regala W."/>
            <person name="Shah M."/>
            <person name="Shaw S.L."/>
            <person name="Steglich C."/>
            <person name="Sullivan M.B."/>
            <person name="Ting C.S."/>
            <person name="Tolonen A."/>
            <person name="Webb E.A."/>
            <person name="Zinser E.R."/>
            <person name="Chisholm S.W."/>
        </authorList>
    </citation>
    <scope>NUCLEOTIDE SEQUENCE [LARGE SCALE GENOMIC DNA]</scope>
    <source>
        <strain evidence="3">MIT 9313</strain>
    </source>
</reference>
<feature type="region of interest" description="Disordered" evidence="1">
    <location>
        <begin position="26"/>
        <end position="46"/>
    </location>
</feature>
<evidence type="ECO:0000313" key="3">
    <source>
        <dbReference type="Proteomes" id="UP000001423"/>
    </source>
</evidence>
<sequence>MMRMIPIPIPGLGSPPIGRGHGWRLRGLSGRRVGPTPNDDHANSTQSANSLVVTTMSKTWLISGPPGCGKTTWILNTMQSHPGSCGYLRLEGCADEGLEQAPDTGIDLAFLQDQIPQLRDLTDPHLDLASQPDDLLALIEVPQFRPPKESGLIGIDPRVKAQLEAFQLLPDRHLHFGQEPELPKRDTLEFSKLESWTISLHKYVWDPSSLNSFWFELVNGAYGDVYRAKALMNLPDGRAFFCNWMMTQDGSQFLPLQAVAPPNGRPTRVSELVVQGKALDAVGAQSTIDDCLLNDAVLEMHQAPLRDRQPELTHSR</sequence>
<accession>Q7V706</accession>
<organism evidence="2 3">
    <name type="scientific">Prochlorococcus marinus (strain MIT 9313)</name>
    <dbReference type="NCBI Taxonomy" id="74547"/>
    <lineage>
        <taxon>Bacteria</taxon>
        <taxon>Bacillati</taxon>
        <taxon>Cyanobacteriota</taxon>
        <taxon>Cyanophyceae</taxon>
        <taxon>Synechococcales</taxon>
        <taxon>Prochlorococcaceae</taxon>
        <taxon>Prochlorococcus</taxon>
    </lineage>
</organism>
<dbReference type="SUPFAM" id="SSF52540">
    <property type="entry name" value="P-loop containing nucleoside triphosphate hydrolases"/>
    <property type="match status" value="1"/>
</dbReference>
<dbReference type="InterPro" id="IPR027417">
    <property type="entry name" value="P-loop_NTPase"/>
</dbReference>
<dbReference type="AlphaFoldDB" id="Q7V706"/>
<name>Q7V706_PROMM</name>
<dbReference type="Proteomes" id="UP000001423">
    <property type="component" value="Chromosome"/>
</dbReference>
<gene>
    <name evidence="2" type="ordered locus">PMT_0967</name>
</gene>
<proteinExistence type="predicted"/>
<protein>
    <submittedName>
        <fullName evidence="2">Uncharacterized protein</fullName>
    </submittedName>
</protein>
<dbReference type="EMBL" id="BX548175">
    <property type="protein sequence ID" value="CAE21142.1"/>
    <property type="molecule type" value="Genomic_DNA"/>
</dbReference>
<evidence type="ECO:0000313" key="2">
    <source>
        <dbReference type="EMBL" id="CAE21142.1"/>
    </source>
</evidence>
<dbReference type="eggNOG" id="ENOG502ZBDH">
    <property type="taxonomic scope" value="Bacteria"/>
</dbReference>
<keyword evidence="3" id="KW-1185">Reference proteome</keyword>
<evidence type="ECO:0000256" key="1">
    <source>
        <dbReference type="SAM" id="MobiDB-lite"/>
    </source>
</evidence>